<dbReference type="RefSeq" id="WP_083643479.1">
    <property type="nucleotide sequence ID" value="NZ_AMRU01000018.1"/>
</dbReference>
<proteinExistence type="predicted"/>
<dbReference type="AlphaFoldDB" id="A0A1L7I1X5"/>
<evidence type="ECO:0000313" key="1">
    <source>
        <dbReference type="EMBL" id="APU67617.1"/>
    </source>
</evidence>
<dbReference type="KEGG" id="gfl:GRFL_0893"/>
<gene>
    <name evidence="1" type="ORF">GRFL_0893</name>
</gene>
<dbReference type="Proteomes" id="UP000186230">
    <property type="component" value="Chromosome"/>
</dbReference>
<keyword evidence="2" id="KW-1185">Reference proteome</keyword>
<reference evidence="1 2" key="1">
    <citation type="submission" date="2016-07" db="EMBL/GenBank/DDBJ databases">
        <title>Multi-omics approach to identify versatile polysaccharide utilization systems of a marine flavobacterium Gramella flava.</title>
        <authorList>
            <person name="Tang K."/>
        </authorList>
    </citation>
    <scope>NUCLEOTIDE SEQUENCE [LARGE SCALE GENOMIC DNA]</scope>
    <source>
        <strain evidence="1 2">JLT2011</strain>
    </source>
</reference>
<name>A0A1L7I1X5_9FLAO</name>
<dbReference type="NCBIfam" id="NF041200">
    <property type="entry name" value="mob_BfmA_Nterm"/>
    <property type="match status" value="1"/>
</dbReference>
<protein>
    <submittedName>
        <fullName evidence="1">Uncharacterized protein</fullName>
    </submittedName>
</protein>
<accession>A0A1L7I1X5</accession>
<organism evidence="1 2">
    <name type="scientific">Christiangramia flava JLT2011</name>
    <dbReference type="NCBI Taxonomy" id="1229726"/>
    <lineage>
        <taxon>Bacteria</taxon>
        <taxon>Pseudomonadati</taxon>
        <taxon>Bacteroidota</taxon>
        <taxon>Flavobacteriia</taxon>
        <taxon>Flavobacteriales</taxon>
        <taxon>Flavobacteriaceae</taxon>
        <taxon>Christiangramia</taxon>
    </lineage>
</organism>
<evidence type="ECO:0000313" key="2">
    <source>
        <dbReference type="Proteomes" id="UP000186230"/>
    </source>
</evidence>
<dbReference type="EMBL" id="CP016359">
    <property type="protein sequence ID" value="APU67617.1"/>
    <property type="molecule type" value="Genomic_DNA"/>
</dbReference>
<dbReference type="OrthoDB" id="1441069at2"/>
<dbReference type="InterPro" id="IPR048012">
    <property type="entry name" value="BfmA-like_N"/>
</dbReference>
<sequence>MDRSYRKEPFETFKIKASVGKRFRKYARQLGCSQSETLLLMLEFFERNKLSPQEQLGPHMQTLEQNLKKRIDALVAIIRSIEKSQTKPTALMLQSLFEETHSESEPKFREKKIIDNT</sequence>
<dbReference type="STRING" id="1229726.GRFL_0893"/>